<organism evidence="1 2">
    <name type="scientific">Dyadobacter psychrotolerans</name>
    <dbReference type="NCBI Taxonomy" id="2541721"/>
    <lineage>
        <taxon>Bacteria</taxon>
        <taxon>Pseudomonadati</taxon>
        <taxon>Bacteroidota</taxon>
        <taxon>Cytophagia</taxon>
        <taxon>Cytophagales</taxon>
        <taxon>Spirosomataceae</taxon>
        <taxon>Dyadobacter</taxon>
    </lineage>
</organism>
<reference evidence="1 2" key="1">
    <citation type="submission" date="2019-03" db="EMBL/GenBank/DDBJ databases">
        <title>Dyadobacter AR-3-6 sp. nov., isolated from arctic soil.</title>
        <authorList>
            <person name="Chaudhary D.K."/>
        </authorList>
    </citation>
    <scope>NUCLEOTIDE SEQUENCE [LARGE SCALE GENOMIC DNA]</scope>
    <source>
        <strain evidence="1 2">AR-3-6</strain>
    </source>
</reference>
<evidence type="ECO:0000313" key="2">
    <source>
        <dbReference type="Proteomes" id="UP000294850"/>
    </source>
</evidence>
<keyword evidence="2" id="KW-1185">Reference proteome</keyword>
<accession>A0A4R5D8C6</accession>
<dbReference type="Proteomes" id="UP000294850">
    <property type="component" value="Unassembled WGS sequence"/>
</dbReference>
<evidence type="ECO:0000313" key="1">
    <source>
        <dbReference type="EMBL" id="TDE08150.1"/>
    </source>
</evidence>
<gene>
    <name evidence="1" type="ORF">E0F88_33065</name>
</gene>
<comment type="caution">
    <text evidence="1">The sequence shown here is derived from an EMBL/GenBank/DDBJ whole genome shotgun (WGS) entry which is preliminary data.</text>
</comment>
<protein>
    <submittedName>
        <fullName evidence="1">Uncharacterized protein</fullName>
    </submittedName>
</protein>
<name>A0A4R5D8C6_9BACT</name>
<dbReference type="RefSeq" id="WP_131963003.1">
    <property type="nucleotide sequence ID" value="NZ_SMFL01000029.1"/>
</dbReference>
<proteinExistence type="predicted"/>
<dbReference type="OrthoDB" id="964565at2"/>
<dbReference type="AlphaFoldDB" id="A0A4R5D8C6"/>
<sequence length="81" mass="9274">MTYKPTTKQVSFVLPLYFTKAEVVFTKGSGSLENISFQILQNAEPRHVVSTEKLEKGFWLAQLVWSMGRSQYCTEKLIEIA</sequence>
<dbReference type="EMBL" id="SMFL01000029">
    <property type="protein sequence ID" value="TDE08150.1"/>
    <property type="molecule type" value="Genomic_DNA"/>
</dbReference>